<evidence type="ECO:0000256" key="1">
    <source>
        <dbReference type="ARBA" id="ARBA00023015"/>
    </source>
</evidence>
<keyword evidence="6" id="KW-1133">Transmembrane helix</keyword>
<feature type="transmembrane region" description="Helical" evidence="6">
    <location>
        <begin position="377"/>
        <end position="398"/>
    </location>
</feature>
<accession>A0ABS3XN44</accession>
<gene>
    <name evidence="7" type="ORF">JW613_00650</name>
</gene>
<dbReference type="InterPro" id="IPR014284">
    <property type="entry name" value="RNA_pol_sigma-70_dom"/>
</dbReference>
<keyword evidence="4" id="KW-0804">Transcription</keyword>
<evidence type="ECO:0000256" key="2">
    <source>
        <dbReference type="ARBA" id="ARBA00023082"/>
    </source>
</evidence>
<keyword evidence="1" id="KW-0805">Transcription regulation</keyword>
<feature type="region of interest" description="Disordered" evidence="5">
    <location>
        <begin position="111"/>
        <end position="143"/>
    </location>
</feature>
<keyword evidence="6" id="KW-0472">Membrane</keyword>
<feature type="compositionally biased region" description="Low complexity" evidence="5">
    <location>
        <begin position="193"/>
        <end position="206"/>
    </location>
</feature>
<evidence type="ECO:0000256" key="3">
    <source>
        <dbReference type="ARBA" id="ARBA00023125"/>
    </source>
</evidence>
<feature type="region of interest" description="Disordered" evidence="5">
    <location>
        <begin position="354"/>
        <end position="374"/>
    </location>
</feature>
<feature type="compositionally biased region" description="Basic and acidic residues" evidence="5">
    <location>
        <begin position="128"/>
        <end position="143"/>
    </location>
</feature>
<dbReference type="PANTHER" id="PTHR43133">
    <property type="entry name" value="RNA POLYMERASE ECF-TYPE SIGMA FACTO"/>
    <property type="match status" value="1"/>
</dbReference>
<dbReference type="PANTHER" id="PTHR43133:SF8">
    <property type="entry name" value="RNA POLYMERASE SIGMA FACTOR HI_1459-RELATED"/>
    <property type="match status" value="1"/>
</dbReference>
<dbReference type="GeneID" id="96257092"/>
<name>A0ABS3XN44_9ACTN</name>
<dbReference type="Gene3D" id="1.10.1740.10">
    <property type="match status" value="1"/>
</dbReference>
<keyword evidence="3" id="KW-0238">DNA-binding</keyword>
<evidence type="ECO:0000313" key="8">
    <source>
        <dbReference type="Proteomes" id="UP000721954"/>
    </source>
</evidence>
<dbReference type="RefSeq" id="WP_209208718.1">
    <property type="nucleotide sequence ID" value="NZ_JAFFZM010000001.1"/>
</dbReference>
<dbReference type="InterPro" id="IPR013325">
    <property type="entry name" value="RNA_pol_sigma_r2"/>
</dbReference>
<keyword evidence="8" id="KW-1185">Reference proteome</keyword>
<evidence type="ECO:0000313" key="7">
    <source>
        <dbReference type="EMBL" id="MBO8196828.1"/>
    </source>
</evidence>
<protein>
    <submittedName>
        <fullName evidence="7">Sigma-70 family RNA polymerase sigma factor</fullName>
    </submittedName>
</protein>
<dbReference type="NCBIfam" id="TIGR02937">
    <property type="entry name" value="sigma70-ECF"/>
    <property type="match status" value="1"/>
</dbReference>
<keyword evidence="6" id="KW-0812">Transmembrane</keyword>
<comment type="caution">
    <text evidence="7">The sequence shown here is derived from an EMBL/GenBank/DDBJ whole genome shotgun (WGS) entry which is preliminary data.</text>
</comment>
<proteinExistence type="predicted"/>
<feature type="region of interest" description="Disordered" evidence="5">
    <location>
        <begin position="1"/>
        <end position="21"/>
    </location>
</feature>
<reference evidence="7 8" key="1">
    <citation type="submission" date="2021-02" db="EMBL/GenBank/DDBJ databases">
        <title>Streptomyces spirodelae sp. nov., isolated from duckweed.</title>
        <authorList>
            <person name="Saimee Y."/>
            <person name="Duangmal K."/>
        </authorList>
    </citation>
    <scope>NUCLEOTIDE SEQUENCE [LARGE SCALE GENOMIC DNA]</scope>
    <source>
        <strain evidence="7 8">DSM 42105</strain>
    </source>
</reference>
<evidence type="ECO:0000256" key="6">
    <source>
        <dbReference type="SAM" id="Phobius"/>
    </source>
</evidence>
<dbReference type="InterPro" id="IPR039425">
    <property type="entry name" value="RNA_pol_sigma-70-like"/>
</dbReference>
<evidence type="ECO:0000256" key="5">
    <source>
        <dbReference type="SAM" id="MobiDB-lite"/>
    </source>
</evidence>
<feature type="region of interest" description="Disordered" evidence="5">
    <location>
        <begin position="193"/>
        <end position="224"/>
    </location>
</feature>
<organism evidence="7 8">
    <name type="scientific">Streptomyces smyrnaeus</name>
    <dbReference type="NCBI Taxonomy" id="1387713"/>
    <lineage>
        <taxon>Bacteria</taxon>
        <taxon>Bacillati</taxon>
        <taxon>Actinomycetota</taxon>
        <taxon>Actinomycetes</taxon>
        <taxon>Kitasatosporales</taxon>
        <taxon>Streptomycetaceae</taxon>
        <taxon>Streptomyces</taxon>
    </lineage>
</organism>
<dbReference type="EMBL" id="JAFFZM010000001">
    <property type="protein sequence ID" value="MBO8196828.1"/>
    <property type="molecule type" value="Genomic_DNA"/>
</dbReference>
<dbReference type="Proteomes" id="UP000721954">
    <property type="component" value="Unassembled WGS sequence"/>
</dbReference>
<keyword evidence="2" id="KW-0731">Sigma factor</keyword>
<evidence type="ECO:0000256" key="4">
    <source>
        <dbReference type="ARBA" id="ARBA00023163"/>
    </source>
</evidence>
<sequence length="602" mass="64960">MTDPALSHRRDAKEVGDGELLERVRRPRTPRDRAEALEEITDRHFRDVLLYLTRRVKDADLGMELTQQTFADAIAALVSKDPESQPRSGDRLGAWLTGIAKNRLRAHFTRRRRLAERSKPLGQDESMDDHPLDEPDRPDPADDPVRLFQARRVIGDVVATLPVDDRLLYQWYFEDQLKPADIADRLAAAQPASAAPSGGATGAVPSQSVADAPGGQRRAPSGKTLNNRVTALKTVVAEGFHAYLLVHNDRTLCPTLDGIIGRYPRGFSAPLRDHVVKHTYNCAQCGTCARCRVCRIREPERITSACTASRDCRACGICERESIALKADWAPALVLVLGLRPVREAISDIIRGTVPVGHQDGAPPERRPPARRRRSRVLAGAAAAVLVGAAGGAVAHLLTGPADGRASAGSGPDGTETITVVPVGAQGDPHPDHTVELASGTTVQSCSASAFAVSRDIVSCSPNVLTAQACWVRPDDRTRVLCGSPKGKRLREYRASAPVPRTAPKPRSAIVPWAVELADGTWCTPRWAGPPASLPGKLSDRYHCSTPDGASAGLVVEDSDTPLLDKSAPRWKTRVVQRTKNGSGFTAPTWQEVAAVYYAGRP</sequence>
<dbReference type="SUPFAM" id="SSF88946">
    <property type="entry name" value="Sigma2 domain of RNA polymerase sigma factors"/>
    <property type="match status" value="1"/>
</dbReference>